<dbReference type="GO" id="GO:0046872">
    <property type="term" value="F:metal ion binding"/>
    <property type="evidence" value="ECO:0007669"/>
    <property type="project" value="UniProtKB-KW"/>
</dbReference>
<comment type="subcellular location">
    <subcellularLocation>
        <location evidence="1">Nucleus</location>
    </subcellularLocation>
</comment>
<evidence type="ECO:0000256" key="10">
    <source>
        <dbReference type="ARBA" id="ARBA00030079"/>
    </source>
</evidence>
<evidence type="ECO:0000256" key="8">
    <source>
        <dbReference type="ARBA" id="ARBA00022843"/>
    </source>
</evidence>
<reference evidence="16 17" key="1">
    <citation type="journal article" date="2018" name="Gigascience">
        <title>Genomes of trombidid mites reveal novel predicted allergens and laterally-transferred genes associated with secondary metabolism.</title>
        <authorList>
            <person name="Dong X."/>
            <person name="Chaisiri K."/>
            <person name="Xia D."/>
            <person name="Armstrong S.D."/>
            <person name="Fang Y."/>
            <person name="Donnelly M.J."/>
            <person name="Kadowaki T."/>
            <person name="McGarry J.W."/>
            <person name="Darby A.C."/>
            <person name="Makepeace B.L."/>
        </authorList>
    </citation>
    <scope>NUCLEOTIDE SEQUENCE [LARGE SCALE GENOMIC DNA]</scope>
    <source>
        <strain evidence="16">UoL-WK</strain>
    </source>
</reference>
<evidence type="ECO:0000256" key="1">
    <source>
        <dbReference type="ARBA" id="ARBA00004123"/>
    </source>
</evidence>
<keyword evidence="8" id="KW-0832">Ubl conjugation</keyword>
<proteinExistence type="inferred from homology"/>
<evidence type="ECO:0000256" key="11">
    <source>
        <dbReference type="ARBA" id="ARBA00046075"/>
    </source>
</evidence>
<evidence type="ECO:0000313" key="16">
    <source>
        <dbReference type="EMBL" id="RWS01038.1"/>
    </source>
</evidence>
<dbReference type="PANTHER" id="PTHR46732:SF8">
    <property type="entry name" value="ATP-DEPENDENT PROTEASE LA (LON) DOMAIN PROTEIN"/>
    <property type="match status" value="1"/>
</dbReference>
<evidence type="ECO:0000313" key="17">
    <source>
        <dbReference type="Proteomes" id="UP000285301"/>
    </source>
</evidence>
<dbReference type="FunFam" id="2.170.150.20:FF:000005">
    <property type="entry name" value="Blast:Protein cereblon homolog"/>
    <property type="match status" value="1"/>
</dbReference>
<dbReference type="PROSITE" id="PS51787">
    <property type="entry name" value="LON_N"/>
    <property type="match status" value="1"/>
</dbReference>
<evidence type="ECO:0000256" key="4">
    <source>
        <dbReference type="ARBA" id="ARBA00014394"/>
    </source>
</evidence>
<feature type="region of interest" description="Disordered" evidence="13">
    <location>
        <begin position="276"/>
        <end position="301"/>
    </location>
</feature>
<dbReference type="Gene3D" id="2.30.130.40">
    <property type="entry name" value="LON domain-like"/>
    <property type="match status" value="1"/>
</dbReference>
<feature type="domain" description="CULT" evidence="15">
    <location>
        <begin position="381"/>
        <end position="488"/>
    </location>
</feature>
<evidence type="ECO:0000256" key="3">
    <source>
        <dbReference type="ARBA" id="ARBA00005293"/>
    </source>
</evidence>
<keyword evidence="9" id="KW-0539">Nucleus</keyword>
<dbReference type="InterPro" id="IPR004910">
    <property type="entry name" value="Yippee/Mis18/Cereblon"/>
</dbReference>
<feature type="domain" description="Lon N-terminal" evidence="14">
    <location>
        <begin position="113"/>
        <end position="382"/>
    </location>
</feature>
<accession>A0A443QDE8</accession>
<dbReference type="InterPro" id="IPR003111">
    <property type="entry name" value="Lon_prtase_N"/>
</dbReference>
<dbReference type="EMBL" id="NCKU01009968">
    <property type="protein sequence ID" value="RWS01038.1"/>
    <property type="molecule type" value="Genomic_DNA"/>
</dbReference>
<keyword evidence="17" id="KW-1185">Reference proteome</keyword>
<dbReference type="UniPathway" id="UPA00143"/>
<dbReference type="SUPFAM" id="SSF88697">
    <property type="entry name" value="PUA domain-like"/>
    <property type="match status" value="1"/>
</dbReference>
<comment type="subunit">
    <text evidence="12">Likely a component of a DCX (DDB1-CUL4-X-box) protein ligase complex. May interact with pic/DDB1.</text>
</comment>
<dbReference type="InterPro" id="IPR046336">
    <property type="entry name" value="Lon_prtase_N_sf"/>
</dbReference>
<feature type="compositionally biased region" description="Acidic residues" evidence="13">
    <location>
        <begin position="40"/>
        <end position="58"/>
    </location>
</feature>
<name>A0A443QDE8_9ACAR</name>
<dbReference type="Pfam" id="PF02190">
    <property type="entry name" value="LON_substr_bdg"/>
    <property type="match status" value="1"/>
</dbReference>
<gene>
    <name evidence="16" type="ORF">B4U79_00132</name>
</gene>
<dbReference type="AlphaFoldDB" id="A0A443QDE8"/>
<feature type="compositionally biased region" description="Acidic residues" evidence="13">
    <location>
        <begin position="16"/>
        <end position="32"/>
    </location>
</feature>
<dbReference type="GO" id="GO:0016567">
    <property type="term" value="P:protein ubiquitination"/>
    <property type="evidence" value="ECO:0007669"/>
    <property type="project" value="UniProtKB-UniPathway"/>
</dbReference>
<evidence type="ECO:0000256" key="2">
    <source>
        <dbReference type="ARBA" id="ARBA00004906"/>
    </source>
</evidence>
<dbReference type="Pfam" id="PF03226">
    <property type="entry name" value="Yippee-Mis18"/>
    <property type="match status" value="1"/>
</dbReference>
<dbReference type="GO" id="GO:0005634">
    <property type="term" value="C:nucleus"/>
    <property type="evidence" value="ECO:0007669"/>
    <property type="project" value="UniProtKB-SubCell"/>
</dbReference>
<comment type="caution">
    <text evidence="16">The sequence shown here is derived from an EMBL/GenBank/DDBJ whole genome shotgun (WGS) entry which is preliminary data.</text>
</comment>
<dbReference type="OrthoDB" id="267517at2759"/>
<evidence type="ECO:0000256" key="7">
    <source>
        <dbReference type="ARBA" id="ARBA00022833"/>
    </source>
</evidence>
<evidence type="ECO:0000256" key="12">
    <source>
        <dbReference type="ARBA" id="ARBA00046796"/>
    </source>
</evidence>
<keyword evidence="5" id="KW-0479">Metal-binding</keyword>
<protein>
    <recommendedName>
        <fullName evidence="4">Protein cereblon</fullName>
    </recommendedName>
    <alternativeName>
        <fullName evidence="10">Protein ohgata</fullName>
    </alternativeName>
</protein>
<dbReference type="InterPro" id="IPR015947">
    <property type="entry name" value="PUA-like_sf"/>
</dbReference>
<dbReference type="PROSITE" id="PS51788">
    <property type="entry name" value="CULT"/>
    <property type="match status" value="1"/>
</dbReference>
<dbReference type="Gene3D" id="1.20.58.1480">
    <property type="match status" value="1"/>
</dbReference>
<evidence type="ECO:0000256" key="6">
    <source>
        <dbReference type="ARBA" id="ARBA00022786"/>
    </source>
</evidence>
<dbReference type="SMART" id="SM00464">
    <property type="entry name" value="LON"/>
    <property type="match status" value="1"/>
</dbReference>
<dbReference type="PANTHER" id="PTHR46732">
    <property type="entry name" value="ATP-DEPENDENT PROTEASE LA (LON) DOMAIN PROTEIN"/>
    <property type="match status" value="1"/>
</dbReference>
<keyword evidence="7" id="KW-0862">Zinc</keyword>
<feature type="region of interest" description="Disordered" evidence="13">
    <location>
        <begin position="1"/>
        <end position="75"/>
    </location>
</feature>
<evidence type="ECO:0000256" key="9">
    <source>
        <dbReference type="ARBA" id="ARBA00023242"/>
    </source>
</evidence>
<dbReference type="InterPro" id="IPR034750">
    <property type="entry name" value="CULT"/>
</dbReference>
<evidence type="ECO:0000256" key="5">
    <source>
        <dbReference type="ARBA" id="ARBA00022723"/>
    </source>
</evidence>
<dbReference type="CDD" id="cd15777">
    <property type="entry name" value="CRBN_C_like"/>
    <property type="match status" value="1"/>
</dbReference>
<evidence type="ECO:0000259" key="14">
    <source>
        <dbReference type="PROSITE" id="PS51787"/>
    </source>
</evidence>
<dbReference type="Gene3D" id="2.170.150.20">
    <property type="entry name" value="Peptide methionine sulfoxide reductase"/>
    <property type="match status" value="1"/>
</dbReference>
<dbReference type="STRING" id="1965070.A0A443QDE8"/>
<evidence type="ECO:0000259" key="15">
    <source>
        <dbReference type="PROSITE" id="PS51788"/>
    </source>
</evidence>
<comment type="function">
    <text evidence="11">Substrate recognition component of a DCX (DDB1-CUL4-X-box) E3 protein ligase complex that mediates the ubiquitination and subsequent proteasomal degradation of target proteins. Has an essential role in mediating growth by negatively regulating insulin signaling. It also has a role in maintaining presynaptic function in the neuromuscular junction synapses of third-instar larvae.</text>
</comment>
<organism evidence="16 17">
    <name type="scientific">Dinothrombium tinctorium</name>
    <dbReference type="NCBI Taxonomy" id="1965070"/>
    <lineage>
        <taxon>Eukaryota</taxon>
        <taxon>Metazoa</taxon>
        <taxon>Ecdysozoa</taxon>
        <taxon>Arthropoda</taxon>
        <taxon>Chelicerata</taxon>
        <taxon>Arachnida</taxon>
        <taxon>Acari</taxon>
        <taxon>Acariformes</taxon>
        <taxon>Trombidiformes</taxon>
        <taxon>Prostigmata</taxon>
        <taxon>Anystina</taxon>
        <taxon>Parasitengona</taxon>
        <taxon>Trombidioidea</taxon>
        <taxon>Trombidiidae</taxon>
        <taxon>Dinothrombium</taxon>
    </lineage>
</organism>
<evidence type="ECO:0000256" key="13">
    <source>
        <dbReference type="SAM" id="MobiDB-lite"/>
    </source>
</evidence>
<sequence>MGDELILPLLAANNDENSDIDSEESGSDEDDNRIENDVIGTDDEEDDQSSSSSSDDEVNNNASTASGRQDRRHSQPKAISYDTTLPAQHSYLGSDLEELSGRVVLDDQSFVSIPLLTLRGVILVPGQVLPLQLELPSLVAMMKRIISKDRTFGLTASLQSSSFGTTAEIRSYGEDSDERSGISILRVKAEGSQRFRVVETWRQPDGILMGKVKILPECELVNPLRSNFLLSSRGVRASRRMLAVSTPWPRWVYRMYDPYILMDQINLHLNNWASSGKSKDPLRIRKTTTRESTGPSQDASNMRVTRTIVTTIRTVNDTSDSGSPEGDSDDEGGCFAPSKPTEFSYWVAKNLPLDDSQRLELLSLNCPIQRLRWELSILQKYLYLCCCNCKTKICHRENVFSMSVHGPQDTYVNSAGYVHETLTVYKAESLSLMGRSSTEQTWFPGYAWTICRCSECGNHMGWKFTATNKKLKPESFWGICRSSIEPGFNIDSDPSWKPII</sequence>
<dbReference type="Proteomes" id="UP000285301">
    <property type="component" value="Unassembled WGS sequence"/>
</dbReference>
<feature type="compositionally biased region" description="Polar residues" evidence="13">
    <location>
        <begin position="290"/>
        <end position="301"/>
    </location>
</feature>
<comment type="similarity">
    <text evidence="3">Belongs to the CRBN family.</text>
</comment>
<comment type="pathway">
    <text evidence="2">Protein modification; protein ubiquitination.</text>
</comment>
<keyword evidence="6" id="KW-0833">Ubl conjugation pathway</keyword>